<accession>A0A0K2U0P2</accession>
<organism evidence="1">
    <name type="scientific">Lepeophtheirus salmonis</name>
    <name type="common">Salmon louse</name>
    <name type="synonym">Caligus salmonis</name>
    <dbReference type="NCBI Taxonomy" id="72036"/>
    <lineage>
        <taxon>Eukaryota</taxon>
        <taxon>Metazoa</taxon>
        <taxon>Ecdysozoa</taxon>
        <taxon>Arthropoda</taxon>
        <taxon>Crustacea</taxon>
        <taxon>Multicrustacea</taxon>
        <taxon>Hexanauplia</taxon>
        <taxon>Copepoda</taxon>
        <taxon>Siphonostomatoida</taxon>
        <taxon>Caligidae</taxon>
        <taxon>Lepeophtheirus</taxon>
    </lineage>
</organism>
<name>A0A0K2U0P2_LEPSM</name>
<dbReference type="EMBL" id="HACA01013855">
    <property type="protein sequence ID" value="CDW31216.1"/>
    <property type="molecule type" value="Transcribed_RNA"/>
</dbReference>
<sequence length="13" mass="1617">MIREELEAGNRLW</sequence>
<evidence type="ECO:0000313" key="1">
    <source>
        <dbReference type="EMBL" id="CDW31216.1"/>
    </source>
</evidence>
<protein>
    <submittedName>
        <fullName evidence="1">Uncharacterized protein</fullName>
    </submittedName>
</protein>
<proteinExistence type="predicted"/>
<reference evidence="1" key="1">
    <citation type="submission" date="2014-05" db="EMBL/GenBank/DDBJ databases">
        <authorList>
            <person name="Chronopoulou M."/>
        </authorList>
    </citation>
    <scope>NUCLEOTIDE SEQUENCE</scope>
    <source>
        <tissue evidence="1">Whole organism</tissue>
    </source>
</reference>